<keyword evidence="2" id="KW-1185">Reference proteome</keyword>
<protein>
    <submittedName>
        <fullName evidence="1">Uncharacterized protein</fullName>
    </submittedName>
</protein>
<dbReference type="Proteomes" id="UP001057452">
    <property type="component" value="Chromosome 9"/>
</dbReference>
<name>A0ACB9X1C8_CHAAC</name>
<sequence>MSSVGVSEQLVCQHHYEPLISWPAPVFGGPGVYDPPPLSRLLTALRLPSKGKARGSPFSERDGQGSSQKKRQL</sequence>
<accession>A0ACB9X1C8</accession>
<proteinExistence type="predicted"/>
<dbReference type="EMBL" id="CM043793">
    <property type="protein sequence ID" value="KAI4820212.1"/>
    <property type="molecule type" value="Genomic_DNA"/>
</dbReference>
<evidence type="ECO:0000313" key="2">
    <source>
        <dbReference type="Proteomes" id="UP001057452"/>
    </source>
</evidence>
<reference evidence="1" key="1">
    <citation type="submission" date="2022-05" db="EMBL/GenBank/DDBJ databases">
        <title>Chromosome-level genome of Chaenocephalus aceratus.</title>
        <authorList>
            <person name="Park H."/>
        </authorList>
    </citation>
    <scope>NUCLEOTIDE SEQUENCE</scope>
    <source>
        <strain evidence="1">KU_202001</strain>
    </source>
</reference>
<organism evidence="1 2">
    <name type="scientific">Chaenocephalus aceratus</name>
    <name type="common">Blackfin icefish</name>
    <name type="synonym">Chaenichthys aceratus</name>
    <dbReference type="NCBI Taxonomy" id="36190"/>
    <lineage>
        <taxon>Eukaryota</taxon>
        <taxon>Metazoa</taxon>
        <taxon>Chordata</taxon>
        <taxon>Craniata</taxon>
        <taxon>Vertebrata</taxon>
        <taxon>Euteleostomi</taxon>
        <taxon>Actinopterygii</taxon>
        <taxon>Neopterygii</taxon>
        <taxon>Teleostei</taxon>
        <taxon>Neoteleostei</taxon>
        <taxon>Acanthomorphata</taxon>
        <taxon>Eupercaria</taxon>
        <taxon>Perciformes</taxon>
        <taxon>Notothenioidei</taxon>
        <taxon>Channichthyidae</taxon>
        <taxon>Chaenocephalus</taxon>
    </lineage>
</organism>
<comment type="caution">
    <text evidence="1">The sequence shown here is derived from an EMBL/GenBank/DDBJ whole genome shotgun (WGS) entry which is preliminary data.</text>
</comment>
<evidence type="ECO:0000313" key="1">
    <source>
        <dbReference type="EMBL" id="KAI4820212.1"/>
    </source>
</evidence>
<gene>
    <name evidence="1" type="ORF">KUCAC02_028196</name>
</gene>